<comment type="caution">
    <text evidence="4">The sequence shown here is derived from an EMBL/GenBank/DDBJ whole genome shotgun (WGS) entry which is preliminary data.</text>
</comment>
<dbReference type="GO" id="GO:0008233">
    <property type="term" value="F:peptidase activity"/>
    <property type="evidence" value="ECO:0007669"/>
    <property type="project" value="UniProtKB-KW"/>
</dbReference>
<dbReference type="AlphaFoldDB" id="X1FJU4"/>
<evidence type="ECO:0000256" key="1">
    <source>
        <dbReference type="ARBA" id="ARBA00022670"/>
    </source>
</evidence>
<dbReference type="PANTHER" id="PTHR30217:SF6">
    <property type="entry name" value="TRNA HYDROXYLATION PROTEIN P"/>
    <property type="match status" value="1"/>
</dbReference>
<organism evidence="4">
    <name type="scientific">marine sediment metagenome</name>
    <dbReference type="NCBI Taxonomy" id="412755"/>
    <lineage>
        <taxon>unclassified sequences</taxon>
        <taxon>metagenomes</taxon>
        <taxon>ecological metagenomes</taxon>
    </lineage>
</organism>
<dbReference type="GO" id="GO:0006508">
    <property type="term" value="P:proteolysis"/>
    <property type="evidence" value="ECO:0007669"/>
    <property type="project" value="UniProtKB-KW"/>
</dbReference>
<feature type="non-terminal residue" evidence="4">
    <location>
        <position position="1"/>
    </location>
</feature>
<evidence type="ECO:0000256" key="3">
    <source>
        <dbReference type="ARBA" id="ARBA00038374"/>
    </source>
</evidence>
<dbReference type="EMBL" id="BARU01001816">
    <property type="protein sequence ID" value="GAH21033.1"/>
    <property type="molecule type" value="Genomic_DNA"/>
</dbReference>
<evidence type="ECO:0000313" key="4">
    <source>
        <dbReference type="EMBL" id="GAH21033.1"/>
    </source>
</evidence>
<dbReference type="PANTHER" id="PTHR30217">
    <property type="entry name" value="PEPTIDASE U32 FAMILY"/>
    <property type="match status" value="1"/>
</dbReference>
<evidence type="ECO:0008006" key="5">
    <source>
        <dbReference type="Google" id="ProtNLM"/>
    </source>
</evidence>
<gene>
    <name evidence="4" type="ORF">S03H2_04547</name>
</gene>
<comment type="similarity">
    <text evidence="3">Belongs to the peptidase U32 family.</text>
</comment>
<dbReference type="Pfam" id="PF01136">
    <property type="entry name" value="Peptidase_U32"/>
    <property type="match status" value="1"/>
</dbReference>
<accession>X1FJU4</accession>
<evidence type="ECO:0000256" key="2">
    <source>
        <dbReference type="ARBA" id="ARBA00022801"/>
    </source>
</evidence>
<dbReference type="InterPro" id="IPR051454">
    <property type="entry name" value="RNA/ubiquinone_mod_enzymes"/>
</dbReference>
<proteinExistence type="inferred from homology"/>
<name>X1FJU4_9ZZZZ</name>
<reference evidence="4" key="1">
    <citation type="journal article" date="2014" name="Front. Microbiol.">
        <title>High frequency of phylogenetically diverse reductive dehalogenase-homologous genes in deep subseafloor sedimentary metagenomes.</title>
        <authorList>
            <person name="Kawai M."/>
            <person name="Futagami T."/>
            <person name="Toyoda A."/>
            <person name="Takaki Y."/>
            <person name="Nishi S."/>
            <person name="Hori S."/>
            <person name="Arai W."/>
            <person name="Tsubouchi T."/>
            <person name="Morono Y."/>
            <person name="Uchiyama I."/>
            <person name="Ito T."/>
            <person name="Fujiyama A."/>
            <person name="Inagaki F."/>
            <person name="Takami H."/>
        </authorList>
    </citation>
    <scope>NUCLEOTIDE SEQUENCE</scope>
    <source>
        <strain evidence="4">Expedition CK06-06</strain>
    </source>
</reference>
<keyword evidence="1" id="KW-0645">Protease</keyword>
<dbReference type="InterPro" id="IPR001539">
    <property type="entry name" value="Peptidase_U32"/>
</dbReference>
<keyword evidence="2" id="KW-0378">Hydrolase</keyword>
<protein>
    <recommendedName>
        <fullName evidence="5">Peptidase family U32 C-terminal domain-containing protein</fullName>
    </recommendedName>
</protein>
<sequence>FYEDLGAQRLILARELSLKQIKEIKSKIKKAEIETFVHGAQCTSVSGRCYFSAETCESQEYSANRGRCVQPCRRRWRVYDDQSNEFLYDGVFFINAKDLCLIEHIPELIEAKIDAFKIEGRMRDPIYIEETTSCYKEAIDAYYDNTFTQEKVKGWLTRLSKVYNRGFSTGFYFERPKGSEIQREFDGNLSNYKKVEIGKVLSYYSEKKAAKILLTAGKLKLKDEIFIIGTHTDTYLRQIINSLQIKQKSNLTETPLVKSKTQRLTVGILVDTPVKKNDKIFKLEKKN</sequence>